<dbReference type="InterPro" id="IPR006149">
    <property type="entry name" value="EB_dom"/>
</dbReference>
<name>A0A2A6CV18_PRIPA</name>
<evidence type="ECO:0000256" key="1">
    <source>
        <dbReference type="SAM" id="MobiDB-lite"/>
    </source>
</evidence>
<organism evidence="3 4">
    <name type="scientific">Pristionchus pacificus</name>
    <name type="common">Parasitic nematode worm</name>
    <dbReference type="NCBI Taxonomy" id="54126"/>
    <lineage>
        <taxon>Eukaryota</taxon>
        <taxon>Metazoa</taxon>
        <taxon>Ecdysozoa</taxon>
        <taxon>Nematoda</taxon>
        <taxon>Chromadorea</taxon>
        <taxon>Rhabditida</taxon>
        <taxon>Rhabditina</taxon>
        <taxon>Diplogasteromorpha</taxon>
        <taxon>Diplogasteroidea</taxon>
        <taxon>Neodiplogasteridae</taxon>
        <taxon>Pristionchus</taxon>
    </lineage>
</organism>
<dbReference type="AlphaFoldDB" id="A0A2A6CV18"/>
<accession>A0A8R1U403</accession>
<keyword evidence="4" id="KW-1185">Reference proteome</keyword>
<evidence type="ECO:0000256" key="2">
    <source>
        <dbReference type="SAM" id="SignalP"/>
    </source>
</evidence>
<feature type="region of interest" description="Disordered" evidence="1">
    <location>
        <begin position="146"/>
        <end position="193"/>
    </location>
</feature>
<evidence type="ECO:0000313" key="4">
    <source>
        <dbReference type="Proteomes" id="UP000005239"/>
    </source>
</evidence>
<reference evidence="4" key="1">
    <citation type="journal article" date="2008" name="Nat. Genet.">
        <title>The Pristionchus pacificus genome provides a unique perspective on nematode lifestyle and parasitism.</title>
        <authorList>
            <person name="Dieterich C."/>
            <person name="Clifton S.W."/>
            <person name="Schuster L.N."/>
            <person name="Chinwalla A."/>
            <person name="Delehaunty K."/>
            <person name="Dinkelacker I."/>
            <person name="Fulton L."/>
            <person name="Fulton R."/>
            <person name="Godfrey J."/>
            <person name="Minx P."/>
            <person name="Mitreva M."/>
            <person name="Roeseler W."/>
            <person name="Tian H."/>
            <person name="Witte H."/>
            <person name="Yang S.P."/>
            <person name="Wilson R.K."/>
            <person name="Sommer R.J."/>
        </authorList>
    </citation>
    <scope>NUCLEOTIDE SEQUENCE [LARGE SCALE GENOMIC DNA]</scope>
    <source>
        <strain evidence="4">PS312</strain>
    </source>
</reference>
<dbReference type="Pfam" id="PF01683">
    <property type="entry name" value="EB"/>
    <property type="match status" value="1"/>
</dbReference>
<feature type="chain" id="PRO_5043792131" evidence="2">
    <location>
        <begin position="23"/>
        <end position="376"/>
    </location>
</feature>
<dbReference type="Proteomes" id="UP000005239">
    <property type="component" value="Unassembled WGS sequence"/>
</dbReference>
<protein>
    <submittedName>
        <fullName evidence="3">EB domain-containing protein</fullName>
    </submittedName>
</protein>
<feature type="signal peptide" evidence="2">
    <location>
        <begin position="1"/>
        <end position="22"/>
    </location>
</feature>
<reference evidence="3" key="2">
    <citation type="submission" date="2022-06" db="UniProtKB">
        <authorList>
            <consortium name="EnsemblMetazoa"/>
        </authorList>
    </citation>
    <scope>IDENTIFICATION</scope>
    <source>
        <strain evidence="3">PS312</strain>
    </source>
</reference>
<sequence>MLLPFASTLLLVTAWIQGVVEAVPVFGRCSATNPCDAPGVCVDNIICLPKEAPTPVFASAPFSLPVHASPLVLNLPEGLLHQNAPQTAIFLPPARINHSPPQVRPISTVFPVISRVVGEPVIDNMLTAPLHEAPIAHEPAYSFRSYPSSSKEYPAPQASPTHLPLETHVIPPEPLQEQSAPCPSPSQDPEKSPLSFFAPSIWQSSPKEYLPIARLLSNDDSSHQLSLPTARQISIDEVMEEELPKAKPIVSSFKSYPPPPSPSPISAERAYLATAPRLPAAFSIASNFAASEQTNSYLESRLPPLAPLGAGYTVPEKTPIMKMTDLRLRTHSVAARNPQALPGGKCEPSTECTGGSECVGGICQCPDSLMHQVSGF</sequence>
<feature type="compositionally biased region" description="Polar residues" evidence="1">
    <location>
        <begin position="176"/>
        <end position="187"/>
    </location>
</feature>
<gene>
    <name evidence="3" type="primary">WBGene00093523</name>
</gene>
<keyword evidence="2" id="KW-0732">Signal</keyword>
<proteinExistence type="predicted"/>
<accession>A0A2A6CV18</accession>
<evidence type="ECO:0000313" key="3">
    <source>
        <dbReference type="EnsemblMetazoa" id="PPA03969.1"/>
    </source>
</evidence>
<dbReference type="EnsemblMetazoa" id="PPA03969.1">
    <property type="protein sequence ID" value="PPA03969.1"/>
    <property type="gene ID" value="WBGene00093523"/>
</dbReference>